<reference evidence="2 4" key="2">
    <citation type="submission" date="2023-07" db="EMBL/GenBank/DDBJ databases">
        <authorList>
            <person name="Peeters C."/>
        </authorList>
    </citation>
    <scope>NUCLEOTIDE SEQUENCE [LARGE SCALE GENOMIC DNA]</scope>
    <source>
        <strain evidence="2 4">R-38712</strain>
    </source>
</reference>
<keyword evidence="2" id="KW-0560">Oxidoreductase</keyword>
<dbReference type="Proteomes" id="UP001189303">
    <property type="component" value="Unassembled WGS sequence"/>
</dbReference>
<dbReference type="EC" id="1.-.-.-" evidence="2"/>
<protein>
    <submittedName>
        <fullName evidence="2">Oxidoreductase UcpA</fullName>
        <ecNumber evidence="2">1.-.-.-</ecNumber>
    </submittedName>
    <submittedName>
        <fullName evidence="3">SDR family oxidoreductase</fullName>
    </submittedName>
</protein>
<dbReference type="FunFam" id="3.40.50.720:FF:000084">
    <property type="entry name" value="Short-chain dehydrogenase reductase"/>
    <property type="match status" value="1"/>
</dbReference>
<proteinExistence type="inferred from homology"/>
<dbReference type="NCBIfam" id="NF005469">
    <property type="entry name" value="PRK07063.1"/>
    <property type="match status" value="1"/>
</dbReference>
<dbReference type="InterPro" id="IPR050259">
    <property type="entry name" value="SDR"/>
</dbReference>
<dbReference type="PROSITE" id="PS00061">
    <property type="entry name" value="ADH_SHORT"/>
    <property type="match status" value="1"/>
</dbReference>
<dbReference type="NCBIfam" id="NF009466">
    <property type="entry name" value="PRK12826.1-2"/>
    <property type="match status" value="1"/>
</dbReference>
<dbReference type="CDD" id="cd05233">
    <property type="entry name" value="SDR_c"/>
    <property type="match status" value="1"/>
</dbReference>
<dbReference type="GO" id="GO:0032787">
    <property type="term" value="P:monocarboxylic acid metabolic process"/>
    <property type="evidence" value="ECO:0007669"/>
    <property type="project" value="UniProtKB-ARBA"/>
</dbReference>
<dbReference type="PRINTS" id="PR00080">
    <property type="entry name" value="SDRFAMILY"/>
</dbReference>
<dbReference type="SUPFAM" id="SSF51735">
    <property type="entry name" value="NAD(P)-binding Rossmann-fold domains"/>
    <property type="match status" value="1"/>
</dbReference>
<evidence type="ECO:0000313" key="3">
    <source>
        <dbReference type="EMBL" id="MBX3890511.1"/>
    </source>
</evidence>
<dbReference type="Gene3D" id="3.40.50.720">
    <property type="entry name" value="NAD(P)-binding Rossmann-like Domain"/>
    <property type="match status" value="1"/>
</dbReference>
<dbReference type="PRINTS" id="PR00081">
    <property type="entry name" value="GDHRDH"/>
</dbReference>
<reference evidence="3" key="1">
    <citation type="submission" date="2018-06" db="EMBL/GenBank/DDBJ databases">
        <authorList>
            <person name="O'Rourke A."/>
        </authorList>
    </citation>
    <scope>NUCLEOTIDE SEQUENCE</scope>
    <source>
        <strain evidence="3">132550021-3</strain>
    </source>
</reference>
<dbReference type="InterPro" id="IPR002347">
    <property type="entry name" value="SDR_fam"/>
</dbReference>
<comment type="similarity">
    <text evidence="1">Belongs to the short-chain dehydrogenases/reductases (SDR) family.</text>
</comment>
<keyword evidence="4" id="KW-1185">Reference proteome</keyword>
<dbReference type="Pfam" id="PF13561">
    <property type="entry name" value="adh_short_C2"/>
    <property type="match status" value="1"/>
</dbReference>
<evidence type="ECO:0000313" key="2">
    <source>
        <dbReference type="EMBL" id="CAJ0729385.1"/>
    </source>
</evidence>
<dbReference type="InterPro" id="IPR036291">
    <property type="entry name" value="NAD(P)-bd_dom_sf"/>
</dbReference>
<evidence type="ECO:0000313" key="4">
    <source>
        <dbReference type="Proteomes" id="UP001189303"/>
    </source>
</evidence>
<dbReference type="RefSeq" id="WP_012762897.1">
    <property type="nucleotide sequence ID" value="NZ_CATWFT010000015.1"/>
</dbReference>
<gene>
    <name evidence="2" type="primary">ucpA</name>
    <name evidence="3" type="ORF">DEE74_11620</name>
    <name evidence="2" type="ORF">R38712_04024</name>
</gene>
<dbReference type="GO" id="GO:0016491">
    <property type="term" value="F:oxidoreductase activity"/>
    <property type="evidence" value="ECO:0007669"/>
    <property type="project" value="UniProtKB-KW"/>
</dbReference>
<accession>A0A2P4RE87</accession>
<dbReference type="PANTHER" id="PTHR42879">
    <property type="entry name" value="3-OXOACYL-(ACYL-CARRIER-PROTEIN) REDUCTASE"/>
    <property type="match status" value="1"/>
</dbReference>
<evidence type="ECO:0000313" key="5">
    <source>
        <dbReference type="Proteomes" id="UP001199322"/>
    </source>
</evidence>
<dbReference type="NCBIfam" id="NF005559">
    <property type="entry name" value="PRK07231.1"/>
    <property type="match status" value="1"/>
</dbReference>
<name>A0A2P4RE87_RALPI</name>
<evidence type="ECO:0000256" key="1">
    <source>
        <dbReference type="ARBA" id="ARBA00006484"/>
    </source>
</evidence>
<organism evidence="3 5">
    <name type="scientific">Ralstonia pickettii</name>
    <name type="common">Burkholderia pickettii</name>
    <dbReference type="NCBI Taxonomy" id="329"/>
    <lineage>
        <taxon>Bacteria</taxon>
        <taxon>Pseudomonadati</taxon>
        <taxon>Pseudomonadota</taxon>
        <taxon>Betaproteobacteria</taxon>
        <taxon>Burkholderiales</taxon>
        <taxon>Burkholderiaceae</taxon>
        <taxon>Ralstonia</taxon>
    </lineage>
</organism>
<dbReference type="EMBL" id="QGBI01000009">
    <property type="protein sequence ID" value="MBX3890511.1"/>
    <property type="molecule type" value="Genomic_DNA"/>
</dbReference>
<comment type="caution">
    <text evidence="3">The sequence shown here is derived from an EMBL/GenBank/DDBJ whole genome shotgun (WGS) entry which is preliminary data.</text>
</comment>
<sequence>MTAFPTSFPPRLAGKVALVTGATQGIGGAIAKLFAQHGARVIVNALVRDARAEAFAAEIGSSAGNGDNILLVQADVRDRAQIDAMVAAGVERFGGIDVLVNNAGINVFSDPLKLSEDDWARCLSVDLEGAWHCARAVLPHMLARGAGSIVNIASVHGHKIIPGAFPYPVAKHGLIGLTRALGIEYAARGIRVNSISPGLILTPIAEAGFAAAPDPEAERRRQAELLPCKRIGEPEEVAYTALFLASDEARFINATDILIDGGRSQLYHE</sequence>
<dbReference type="PANTHER" id="PTHR42879:SF2">
    <property type="entry name" value="3-OXOACYL-[ACYL-CARRIER-PROTEIN] REDUCTASE FABG"/>
    <property type="match status" value="1"/>
</dbReference>
<dbReference type="EMBL" id="CATWFT010000015">
    <property type="protein sequence ID" value="CAJ0729385.1"/>
    <property type="molecule type" value="Genomic_DNA"/>
</dbReference>
<dbReference type="AlphaFoldDB" id="A0A2P4RE87"/>
<dbReference type="InterPro" id="IPR020904">
    <property type="entry name" value="Sc_DH/Rdtase_CS"/>
</dbReference>
<dbReference type="Proteomes" id="UP001199322">
    <property type="component" value="Unassembled WGS sequence"/>
</dbReference>